<proteinExistence type="predicted"/>
<protein>
    <submittedName>
        <fullName evidence="1">Haloacid dehalogenase</fullName>
    </submittedName>
</protein>
<dbReference type="NCBIfam" id="TIGR01484">
    <property type="entry name" value="HAD-SF-IIB"/>
    <property type="match status" value="1"/>
</dbReference>
<dbReference type="SFLD" id="SFLDG01143">
    <property type="entry name" value="C2.B.3:_Phosphomannomutase_Lik"/>
    <property type="match status" value="1"/>
</dbReference>
<dbReference type="Pfam" id="PF08282">
    <property type="entry name" value="Hydrolase_3"/>
    <property type="match status" value="1"/>
</dbReference>
<sequence length="273" mass="30111">MGEQDQQALVVPSWRQQDLAALCARTQLMAFDLDTTLARSKTRMSNQMALQFAALTHLRPVAIVSGGRFEQFRDQVLAALPADTNWSQLHLMPTSGTRYYRWDGNDWEQVYAHDLSPEDRMAAMDSLEQRAKELGAWEEHTWGPRLEDRGSQITFSALGQQAPVEAKEAWDPTNERKNALALAVSQDLPHLQVRSGGSTSVDISAKGIDKAYAVGQLARITGVPVAHMMFVGDRMDSDGNDYPAALAGTMALRVSDPDDTLELLGQVESLLKA</sequence>
<dbReference type="InterPro" id="IPR006379">
    <property type="entry name" value="HAD-SF_hydro_IIB"/>
</dbReference>
<gene>
    <name evidence="1" type="ORF">KIMH_05750</name>
</gene>
<evidence type="ECO:0000313" key="2">
    <source>
        <dbReference type="Proteomes" id="UP001321748"/>
    </source>
</evidence>
<organism evidence="1 2">
    <name type="scientific">Bombiscardovia apis</name>
    <dbReference type="NCBI Taxonomy" id="2932182"/>
    <lineage>
        <taxon>Bacteria</taxon>
        <taxon>Bacillati</taxon>
        <taxon>Actinomycetota</taxon>
        <taxon>Actinomycetes</taxon>
        <taxon>Bifidobacteriales</taxon>
        <taxon>Bifidobacteriaceae</taxon>
        <taxon>Bombiscardovia</taxon>
    </lineage>
</organism>
<accession>A0ABM8BC42</accession>
<keyword evidence="2" id="KW-1185">Reference proteome</keyword>
<dbReference type="RefSeq" id="WP_317643470.1">
    <property type="nucleotide sequence ID" value="NZ_AP026800.1"/>
</dbReference>
<reference evidence="1 2" key="1">
    <citation type="journal article" date="2023" name="Microbiol. Spectr.">
        <title>Symbiosis of Carpenter Bees with Uncharacterized Lactic Acid Bacteria Showing NAD Auxotrophy.</title>
        <authorList>
            <person name="Kawasaki S."/>
            <person name="Ozawa K."/>
            <person name="Mori T."/>
            <person name="Yamamoto A."/>
            <person name="Ito M."/>
            <person name="Ohkuma M."/>
            <person name="Sakamoto M."/>
            <person name="Matsutani M."/>
        </authorList>
    </citation>
    <scope>NUCLEOTIDE SEQUENCE [LARGE SCALE GENOMIC DNA]</scope>
    <source>
        <strain evidence="1 2">KimH</strain>
    </source>
</reference>
<dbReference type="Proteomes" id="UP001321748">
    <property type="component" value="Chromosome"/>
</dbReference>
<dbReference type="InterPro" id="IPR036412">
    <property type="entry name" value="HAD-like_sf"/>
</dbReference>
<dbReference type="InterPro" id="IPR043169">
    <property type="entry name" value="PMM_cap"/>
</dbReference>
<dbReference type="EMBL" id="AP026800">
    <property type="protein sequence ID" value="BDR54464.1"/>
    <property type="molecule type" value="Genomic_DNA"/>
</dbReference>
<evidence type="ECO:0000313" key="1">
    <source>
        <dbReference type="EMBL" id="BDR54464.1"/>
    </source>
</evidence>
<dbReference type="SUPFAM" id="SSF56784">
    <property type="entry name" value="HAD-like"/>
    <property type="match status" value="1"/>
</dbReference>
<dbReference type="Gene3D" id="3.30.1240.20">
    <property type="match status" value="1"/>
</dbReference>
<dbReference type="InterPro" id="IPR023214">
    <property type="entry name" value="HAD_sf"/>
</dbReference>
<dbReference type="SFLD" id="SFLDG01140">
    <property type="entry name" value="C2.B:_Phosphomannomutase_and_P"/>
    <property type="match status" value="1"/>
</dbReference>
<dbReference type="Gene3D" id="3.40.50.1000">
    <property type="entry name" value="HAD superfamily/HAD-like"/>
    <property type="match status" value="1"/>
</dbReference>
<dbReference type="SFLD" id="SFLDS00003">
    <property type="entry name" value="Haloacid_Dehalogenase"/>
    <property type="match status" value="1"/>
</dbReference>
<name>A0ABM8BC42_9BIFI</name>